<comment type="caution">
    <text evidence="5">The sequence shown here is derived from an EMBL/GenBank/DDBJ whole genome shotgun (WGS) entry which is preliminary data.</text>
</comment>
<evidence type="ECO:0000313" key="5">
    <source>
        <dbReference type="EMBL" id="OGM15875.1"/>
    </source>
</evidence>
<evidence type="ECO:0000256" key="3">
    <source>
        <dbReference type="HAMAP-Rule" id="MF_01151"/>
    </source>
</evidence>
<protein>
    <recommendedName>
        <fullName evidence="3">Protein GrpE</fullName>
    </recommendedName>
    <alternativeName>
        <fullName evidence="3">HSP-70 cofactor</fullName>
    </alternativeName>
</protein>
<keyword evidence="3" id="KW-0963">Cytoplasm</keyword>
<dbReference type="SUPFAM" id="SSF58014">
    <property type="entry name" value="Coiled-coil domain of nucleotide exchange factor GrpE"/>
    <property type="match status" value="1"/>
</dbReference>
<evidence type="ECO:0000256" key="4">
    <source>
        <dbReference type="RuleBase" id="RU004478"/>
    </source>
</evidence>
<keyword evidence="3" id="KW-0346">Stress response</keyword>
<dbReference type="EMBL" id="MGFX01000001">
    <property type="protein sequence ID" value="OGM15875.1"/>
    <property type="molecule type" value="Genomic_DNA"/>
</dbReference>
<proteinExistence type="inferred from homology"/>
<dbReference type="HAMAP" id="MF_01151">
    <property type="entry name" value="GrpE"/>
    <property type="match status" value="1"/>
</dbReference>
<comment type="similarity">
    <text evidence="1 3 4">Belongs to the GrpE family.</text>
</comment>
<keyword evidence="2 3" id="KW-0143">Chaperone</keyword>
<accession>A0A1F7XNM7</accession>
<dbReference type="InterPro" id="IPR013805">
    <property type="entry name" value="GrpE_CC"/>
</dbReference>
<dbReference type="PANTHER" id="PTHR21237:SF23">
    <property type="entry name" value="GRPE PROTEIN HOMOLOG, MITOCHONDRIAL"/>
    <property type="match status" value="1"/>
</dbReference>
<dbReference type="GO" id="GO:0042803">
    <property type="term" value="F:protein homodimerization activity"/>
    <property type="evidence" value="ECO:0007669"/>
    <property type="project" value="InterPro"/>
</dbReference>
<reference evidence="5 6" key="1">
    <citation type="journal article" date="2016" name="Nat. Commun.">
        <title>Thousands of microbial genomes shed light on interconnected biogeochemical processes in an aquifer system.</title>
        <authorList>
            <person name="Anantharaman K."/>
            <person name="Brown C.T."/>
            <person name="Hug L.A."/>
            <person name="Sharon I."/>
            <person name="Castelle C.J."/>
            <person name="Probst A.J."/>
            <person name="Thomas B.C."/>
            <person name="Singh A."/>
            <person name="Wilkins M.J."/>
            <person name="Karaoz U."/>
            <person name="Brodie E.L."/>
            <person name="Williams K.H."/>
            <person name="Hubbard S.S."/>
            <person name="Banfield J.F."/>
        </authorList>
    </citation>
    <scope>NUCLEOTIDE SEQUENCE [LARGE SCALE GENOMIC DNA]</scope>
</reference>
<comment type="function">
    <text evidence="3">Participates actively in the response to hyperosmotic and heat shock by preventing the aggregation of stress-denatured proteins, in association with DnaK and GrpE. It is the nucleotide exchange factor for DnaK and may function as a thermosensor. Unfolded proteins bind initially to DnaJ; upon interaction with the DnaJ-bound protein, DnaK hydrolyzes its bound ATP, resulting in the formation of a stable complex. GrpE releases ADP from DnaK; ATP binding to DnaK triggers the release of the substrate protein, thus completing the reaction cycle. Several rounds of ATP-dependent interactions between DnaJ, DnaK and GrpE are required for fully efficient folding.</text>
</comment>
<dbReference type="InterPro" id="IPR009012">
    <property type="entry name" value="GrpE_head"/>
</dbReference>
<dbReference type="PRINTS" id="PR00773">
    <property type="entry name" value="GRPEPROTEIN"/>
</dbReference>
<dbReference type="GO" id="GO:0000774">
    <property type="term" value="F:adenyl-nucleotide exchange factor activity"/>
    <property type="evidence" value="ECO:0007669"/>
    <property type="project" value="InterPro"/>
</dbReference>
<comment type="subunit">
    <text evidence="3">Homodimer.</text>
</comment>
<dbReference type="Proteomes" id="UP000177382">
    <property type="component" value="Unassembled WGS sequence"/>
</dbReference>
<dbReference type="GO" id="GO:0051087">
    <property type="term" value="F:protein-folding chaperone binding"/>
    <property type="evidence" value="ECO:0007669"/>
    <property type="project" value="InterPro"/>
</dbReference>
<organism evidence="5 6">
    <name type="scientific">Candidatus Woesebacteria bacterium RBG_16_42_24</name>
    <dbReference type="NCBI Taxonomy" id="1802485"/>
    <lineage>
        <taxon>Bacteria</taxon>
        <taxon>Candidatus Woeseibacteriota</taxon>
    </lineage>
</organism>
<evidence type="ECO:0000313" key="6">
    <source>
        <dbReference type="Proteomes" id="UP000177382"/>
    </source>
</evidence>
<comment type="subcellular location">
    <subcellularLocation>
        <location evidence="3">Cytoplasm</location>
    </subcellularLocation>
</comment>
<dbReference type="PANTHER" id="PTHR21237">
    <property type="entry name" value="GRPE PROTEIN"/>
    <property type="match status" value="1"/>
</dbReference>
<dbReference type="GO" id="GO:0006457">
    <property type="term" value="P:protein folding"/>
    <property type="evidence" value="ECO:0007669"/>
    <property type="project" value="InterPro"/>
</dbReference>
<evidence type="ECO:0000256" key="2">
    <source>
        <dbReference type="ARBA" id="ARBA00023186"/>
    </source>
</evidence>
<gene>
    <name evidence="3" type="primary">grpE</name>
    <name evidence="5" type="ORF">A2V97_03855</name>
</gene>
<dbReference type="AlphaFoldDB" id="A0A1F7XNM7"/>
<dbReference type="GO" id="GO:0051082">
    <property type="term" value="F:unfolded protein binding"/>
    <property type="evidence" value="ECO:0007669"/>
    <property type="project" value="TreeGrafter"/>
</dbReference>
<name>A0A1F7XNM7_9BACT</name>
<sequence length="144" mass="16214">MRVVKKDNEAAVLKNQLARCLADYDNLRKRTEAEKALWGQFSTERVLIKLIPILDSLESAQKHLKDSGLAIASGEFRKVFKEEGIVEIRPQKNEVFNPELHEAIELVQGGNKGKISELVLVGWKFEDGNIIRPAKVKVFSDASN</sequence>
<dbReference type="Pfam" id="PF01025">
    <property type="entry name" value="GrpE"/>
    <property type="match status" value="1"/>
</dbReference>
<dbReference type="InterPro" id="IPR000740">
    <property type="entry name" value="GrpE"/>
</dbReference>
<dbReference type="GO" id="GO:0005737">
    <property type="term" value="C:cytoplasm"/>
    <property type="evidence" value="ECO:0007669"/>
    <property type="project" value="UniProtKB-SubCell"/>
</dbReference>
<evidence type="ECO:0000256" key="1">
    <source>
        <dbReference type="ARBA" id="ARBA00009054"/>
    </source>
</evidence>
<dbReference type="STRING" id="1802485.A2V97_03855"/>
<dbReference type="SUPFAM" id="SSF51064">
    <property type="entry name" value="Head domain of nucleotide exchange factor GrpE"/>
    <property type="match status" value="1"/>
</dbReference>
<dbReference type="Gene3D" id="3.90.20.20">
    <property type="match status" value="1"/>
</dbReference>
<dbReference type="CDD" id="cd00446">
    <property type="entry name" value="GrpE"/>
    <property type="match status" value="1"/>
</dbReference>